<evidence type="ECO:0000256" key="4">
    <source>
        <dbReference type="ARBA" id="ARBA00016225"/>
    </source>
</evidence>
<keyword evidence="7" id="KW-0539">Nucleus</keyword>
<evidence type="ECO:0000313" key="9">
    <source>
        <dbReference type="Ensembl" id="ENSTRUP00000005730.3"/>
    </source>
</evidence>
<evidence type="ECO:0000256" key="8">
    <source>
        <dbReference type="ARBA" id="ARBA00046486"/>
    </source>
</evidence>
<comment type="subunit">
    <text evidence="8">Component of nuclear RNase P and RNase MRP ribonucleoproteins. RNase P consists of a catalytic RNA moiety and 10 different protein chains; POP1, POP4, POP5, POP7, RPP14, RPP21, RPP25, RPP30, RPP38 and RPP40. Within the RNase P complex, POP1, POP7 and RPP25 form the 'finger' subcomplex, POP5, RPP14, RPP40 and homodimeric RPP30 form the 'palm' subcomplex, and RPP21, POP4 and RPP38 form the 'wrist' subcomplex. All subunits of the RNase P complex interact with the catalytic RNA. Several subunits of RNase P are also part of the RNase MRP complex. RNase MRP consists of a catalytic RNA moiety and about 8 protein subunits; POP1, POP7, RPP25, RPP30, RPP38, RPP40 and possibly also POP4 and POP5.</text>
</comment>
<dbReference type="PANTHER" id="PTHR13348:SF0">
    <property type="entry name" value="RIBONUCLEASE P PROTEIN SUBUNIT P29"/>
    <property type="match status" value="1"/>
</dbReference>
<dbReference type="Gene3D" id="2.30.30.210">
    <property type="entry name" value="Ribonuclease P/MRP, subunit p29"/>
    <property type="match status" value="1"/>
</dbReference>
<keyword evidence="6" id="KW-0819">tRNA processing</keyword>
<dbReference type="SMART" id="SM00538">
    <property type="entry name" value="POP4"/>
    <property type="match status" value="1"/>
</dbReference>
<evidence type="ECO:0000256" key="3">
    <source>
        <dbReference type="ARBA" id="ARBA00006181"/>
    </source>
</evidence>
<dbReference type="InterPro" id="IPR023534">
    <property type="entry name" value="Rof/RNase_P-like"/>
</dbReference>
<dbReference type="eggNOG" id="KOG4046">
    <property type="taxonomic scope" value="Eukaryota"/>
</dbReference>
<dbReference type="GO" id="GO:0005730">
    <property type="term" value="C:nucleolus"/>
    <property type="evidence" value="ECO:0007669"/>
    <property type="project" value="UniProtKB-SubCell"/>
</dbReference>
<dbReference type="GO" id="GO:0001682">
    <property type="term" value="P:tRNA 5'-leader removal"/>
    <property type="evidence" value="ECO:0007669"/>
    <property type="project" value="InterPro"/>
</dbReference>
<dbReference type="GO" id="GO:0030677">
    <property type="term" value="C:ribonuclease P complex"/>
    <property type="evidence" value="ECO:0007669"/>
    <property type="project" value="InterPro"/>
</dbReference>
<organism evidence="9 10">
    <name type="scientific">Takifugu rubripes</name>
    <name type="common">Japanese pufferfish</name>
    <name type="synonym">Fugu rubripes</name>
    <dbReference type="NCBI Taxonomy" id="31033"/>
    <lineage>
        <taxon>Eukaryota</taxon>
        <taxon>Metazoa</taxon>
        <taxon>Chordata</taxon>
        <taxon>Craniata</taxon>
        <taxon>Vertebrata</taxon>
        <taxon>Euteleostomi</taxon>
        <taxon>Actinopterygii</taxon>
        <taxon>Neopterygii</taxon>
        <taxon>Teleostei</taxon>
        <taxon>Neoteleostei</taxon>
        <taxon>Acanthomorphata</taxon>
        <taxon>Eupercaria</taxon>
        <taxon>Tetraodontiformes</taxon>
        <taxon>Tetradontoidea</taxon>
        <taxon>Tetraodontidae</taxon>
        <taxon>Takifugu</taxon>
    </lineage>
</organism>
<dbReference type="GO" id="GO:0033204">
    <property type="term" value="F:ribonuclease P RNA binding"/>
    <property type="evidence" value="ECO:0007669"/>
    <property type="project" value="InterPro"/>
</dbReference>
<dbReference type="InParanoid" id="H2S009"/>
<name>H2S009_TAKRU</name>
<dbReference type="InterPro" id="IPR036980">
    <property type="entry name" value="RNase_P/MRP_Rpp29_sf"/>
</dbReference>
<evidence type="ECO:0000256" key="1">
    <source>
        <dbReference type="ARBA" id="ARBA00002435"/>
    </source>
</evidence>
<evidence type="ECO:0000256" key="6">
    <source>
        <dbReference type="ARBA" id="ARBA00022694"/>
    </source>
</evidence>
<keyword evidence="10" id="KW-1185">Reference proteome</keyword>
<comment type="function">
    <text evidence="1">Component of ribonuclease P, a ribonucleoprotein complex that generates mature tRNA molecules by cleaving their 5'-ends.</text>
</comment>
<dbReference type="Proteomes" id="UP000005226">
    <property type="component" value="Chromosome 13"/>
</dbReference>
<evidence type="ECO:0000256" key="7">
    <source>
        <dbReference type="ARBA" id="ARBA00023242"/>
    </source>
</evidence>
<dbReference type="GO" id="GO:0006364">
    <property type="term" value="P:rRNA processing"/>
    <property type="evidence" value="ECO:0007669"/>
    <property type="project" value="TreeGrafter"/>
</dbReference>
<evidence type="ECO:0000313" key="10">
    <source>
        <dbReference type="Proteomes" id="UP000005226"/>
    </source>
</evidence>
<reference evidence="9" key="3">
    <citation type="submission" date="2025-09" db="UniProtKB">
        <authorList>
            <consortium name="Ensembl"/>
        </authorList>
    </citation>
    <scope>IDENTIFICATION</scope>
</reference>
<accession>H2S009</accession>
<dbReference type="Pfam" id="PF01868">
    <property type="entry name" value="RNase_P-MRP_p29"/>
    <property type="match status" value="1"/>
</dbReference>
<evidence type="ECO:0000256" key="5">
    <source>
        <dbReference type="ARBA" id="ARBA00022553"/>
    </source>
</evidence>
<dbReference type="FunFam" id="2.30.30.210:FF:000001">
    <property type="entry name" value="Ribonuclease P protein subunit p29"/>
    <property type="match status" value="1"/>
</dbReference>
<proteinExistence type="inferred from homology"/>
<dbReference type="HOGENOM" id="CLU_078577_2_1_1"/>
<dbReference type="Ensembl" id="ENSTRUT00000005765.3">
    <property type="protein sequence ID" value="ENSTRUP00000005730.3"/>
    <property type="gene ID" value="ENSTRUG00000002477.3"/>
</dbReference>
<dbReference type="InterPro" id="IPR016848">
    <property type="entry name" value="RNase_P/MRP_Rpp29-subunit"/>
</dbReference>
<dbReference type="OMA" id="IPKSECV"/>
<protein>
    <recommendedName>
        <fullName evidence="4">Ribonuclease P protein subunit p29</fullName>
    </recommendedName>
</protein>
<dbReference type="GO" id="GO:0000172">
    <property type="term" value="C:ribonuclease MRP complex"/>
    <property type="evidence" value="ECO:0007669"/>
    <property type="project" value="InterPro"/>
</dbReference>
<comment type="similarity">
    <text evidence="3">Belongs to the eukaryotic/archaeal RNase P protein component 1 family.</text>
</comment>
<reference evidence="9" key="2">
    <citation type="submission" date="2025-08" db="UniProtKB">
        <authorList>
            <consortium name="Ensembl"/>
        </authorList>
    </citation>
    <scope>IDENTIFICATION</scope>
</reference>
<evidence type="ECO:0000256" key="2">
    <source>
        <dbReference type="ARBA" id="ARBA00004604"/>
    </source>
</evidence>
<dbReference type="GeneTree" id="ENSGT00390000010067"/>
<dbReference type="STRING" id="31033.ENSTRUP00000005730"/>
<dbReference type="AlphaFoldDB" id="H2S009"/>
<comment type="subcellular location">
    <subcellularLocation>
        <location evidence="2">Nucleus</location>
        <location evidence="2">Nucleolus</location>
    </subcellularLocation>
</comment>
<dbReference type="SUPFAM" id="SSF101744">
    <property type="entry name" value="Rof/RNase P subunit-like"/>
    <property type="match status" value="1"/>
</dbReference>
<sequence>STESLVQATIPFEMGKIVGLQSQSRSQAETSTQVFLKSSIRNFRGADATSPLSYKAVMLEYSRPKKEKVKRRSKGSRMNAAQKRRMKLFTIRPEHQRYELFLPLHHLWRQYITDVCSGLKPTSSPQFLQQKLLKADLHGAVLSVVRSRCPSYVGTTGILVQEFKHVFKIITKENKVKVIPKRNSVFSLEMGGFTSFIYGSRFEQRASERSAKKFKVRGTIDL</sequence>
<keyword evidence="5" id="KW-0597">Phosphoprotein</keyword>
<dbReference type="InterPro" id="IPR002730">
    <property type="entry name" value="Rpp29/RNP1"/>
</dbReference>
<gene>
    <name evidence="9" type="primary">LOC101067824</name>
</gene>
<dbReference type="PANTHER" id="PTHR13348">
    <property type="entry name" value="RIBONUCLEASE P SUBUNIT P29"/>
    <property type="match status" value="1"/>
</dbReference>
<reference evidence="9 10" key="1">
    <citation type="journal article" date="2011" name="Genome Biol. Evol.">
        <title>Integration of the genetic map and genome assembly of fugu facilitates insights into distinct features of genome evolution in teleosts and mammals.</title>
        <authorList>
            <person name="Kai W."/>
            <person name="Kikuchi K."/>
            <person name="Tohari S."/>
            <person name="Chew A.K."/>
            <person name="Tay A."/>
            <person name="Fujiwara A."/>
            <person name="Hosoya S."/>
            <person name="Suetake H."/>
            <person name="Naruse K."/>
            <person name="Brenner S."/>
            <person name="Suzuki Y."/>
            <person name="Venkatesh B."/>
        </authorList>
    </citation>
    <scope>NUCLEOTIDE SEQUENCE [LARGE SCALE GENOMIC DNA]</scope>
</reference>